<keyword evidence="12 15" id="KW-0472">Membrane</keyword>
<evidence type="ECO:0000256" key="4">
    <source>
        <dbReference type="ARBA" id="ARBA00022692"/>
    </source>
</evidence>
<dbReference type="Pfam" id="PF00690">
    <property type="entry name" value="Cation_ATPase_N"/>
    <property type="match status" value="1"/>
</dbReference>
<dbReference type="FunFam" id="3.40.50.1000:FF:000068">
    <property type="entry name" value="Cation-transporting ATPase"/>
    <property type="match status" value="1"/>
</dbReference>
<dbReference type="GO" id="GO:0019829">
    <property type="term" value="F:ATPase-coupled monoatomic cation transmembrane transporter activity"/>
    <property type="evidence" value="ECO:0007669"/>
    <property type="project" value="UniProtKB-UniRule"/>
</dbReference>
<dbReference type="Pfam" id="PF00122">
    <property type="entry name" value="E1-E2_ATPase"/>
    <property type="match status" value="1"/>
</dbReference>
<dbReference type="InterPro" id="IPR008250">
    <property type="entry name" value="ATPase_P-typ_transduc_dom_A_sf"/>
</dbReference>
<comment type="catalytic activity">
    <reaction evidence="13 15">
        <text>ATP + H2O = ADP + phosphate + H(+)</text>
        <dbReference type="Rhea" id="RHEA:13065"/>
        <dbReference type="ChEBI" id="CHEBI:15377"/>
        <dbReference type="ChEBI" id="CHEBI:15378"/>
        <dbReference type="ChEBI" id="CHEBI:30616"/>
        <dbReference type="ChEBI" id="CHEBI:43474"/>
        <dbReference type="ChEBI" id="CHEBI:456216"/>
    </reaction>
</comment>
<dbReference type="InterPro" id="IPR036412">
    <property type="entry name" value="HAD-like_sf"/>
</dbReference>
<dbReference type="FunFam" id="3.40.1110.10:FF:000057">
    <property type="entry name" value="Cation-transporting ATPase"/>
    <property type="match status" value="1"/>
</dbReference>
<comment type="similarity">
    <text evidence="2 15">Belongs to the cation transport ATPase (P-type) (TC 3.A.3) family. Type V subfamily.</text>
</comment>
<proteinExistence type="inferred from homology"/>
<keyword evidence="4 15" id="KW-0812">Transmembrane</keyword>
<feature type="transmembrane region" description="Helical" evidence="15">
    <location>
        <begin position="1380"/>
        <end position="1397"/>
    </location>
</feature>
<feature type="compositionally biased region" description="Basic and acidic residues" evidence="16">
    <location>
        <begin position="251"/>
        <end position="260"/>
    </location>
</feature>
<dbReference type="Pfam" id="PF13246">
    <property type="entry name" value="Cation_ATPase"/>
    <property type="match status" value="1"/>
</dbReference>
<evidence type="ECO:0000256" key="15">
    <source>
        <dbReference type="RuleBase" id="RU362082"/>
    </source>
</evidence>
<dbReference type="InterPro" id="IPR059000">
    <property type="entry name" value="ATPase_P-type_domA"/>
</dbReference>
<organism evidence="18 19">
    <name type="scientific">Pyrrhoderma noxium</name>
    <dbReference type="NCBI Taxonomy" id="2282107"/>
    <lineage>
        <taxon>Eukaryota</taxon>
        <taxon>Fungi</taxon>
        <taxon>Dikarya</taxon>
        <taxon>Basidiomycota</taxon>
        <taxon>Agaricomycotina</taxon>
        <taxon>Agaricomycetes</taxon>
        <taxon>Hymenochaetales</taxon>
        <taxon>Hymenochaetaceae</taxon>
        <taxon>Pyrrhoderma</taxon>
    </lineage>
</organism>
<dbReference type="NCBIfam" id="TIGR01494">
    <property type="entry name" value="ATPase_P-type"/>
    <property type="match status" value="1"/>
</dbReference>
<dbReference type="PROSITE" id="PS51007">
    <property type="entry name" value="CYTC"/>
    <property type="match status" value="1"/>
</dbReference>
<dbReference type="Gene3D" id="1.20.1110.10">
    <property type="entry name" value="Calcium-transporting ATPase, transmembrane domain"/>
    <property type="match status" value="2"/>
</dbReference>
<dbReference type="SUPFAM" id="SSF56784">
    <property type="entry name" value="HAD-like"/>
    <property type="match status" value="1"/>
</dbReference>
<dbReference type="SFLD" id="SFLDF00027">
    <property type="entry name" value="p-type_atpase"/>
    <property type="match status" value="1"/>
</dbReference>
<dbReference type="GO" id="GO:0016887">
    <property type="term" value="F:ATP hydrolysis activity"/>
    <property type="evidence" value="ECO:0007669"/>
    <property type="project" value="InterPro"/>
</dbReference>
<feature type="transmembrane region" description="Helical" evidence="15">
    <location>
        <begin position="1298"/>
        <end position="1320"/>
    </location>
</feature>
<dbReference type="InParanoid" id="A0A286UGU0"/>
<evidence type="ECO:0000256" key="6">
    <source>
        <dbReference type="ARBA" id="ARBA00022741"/>
    </source>
</evidence>
<feature type="transmembrane region" description="Helical" evidence="15">
    <location>
        <begin position="1234"/>
        <end position="1252"/>
    </location>
</feature>
<dbReference type="GO" id="GO:0046872">
    <property type="term" value="F:metal ion binding"/>
    <property type="evidence" value="ECO:0007669"/>
    <property type="project" value="UniProtKB-UniRule"/>
</dbReference>
<evidence type="ECO:0000256" key="16">
    <source>
        <dbReference type="SAM" id="MobiDB-lite"/>
    </source>
</evidence>
<keyword evidence="7 15" id="KW-0067">ATP-binding</keyword>
<feature type="transmembrane region" description="Helical" evidence="15">
    <location>
        <begin position="727"/>
        <end position="748"/>
    </location>
</feature>
<evidence type="ECO:0000256" key="10">
    <source>
        <dbReference type="ARBA" id="ARBA00022989"/>
    </source>
</evidence>
<feature type="transmembrane region" description="Helical" evidence="15">
    <location>
        <begin position="691"/>
        <end position="715"/>
    </location>
</feature>
<dbReference type="InterPro" id="IPR006544">
    <property type="entry name" value="P-type_TPase_V"/>
</dbReference>
<dbReference type="PROSITE" id="PS00154">
    <property type="entry name" value="ATPASE_E1_E2"/>
    <property type="match status" value="1"/>
</dbReference>
<feature type="transmembrane region" description="Helical" evidence="15">
    <location>
        <begin position="507"/>
        <end position="527"/>
    </location>
</feature>
<dbReference type="CDD" id="cd07542">
    <property type="entry name" value="P-type_ATPase_cation"/>
    <property type="match status" value="1"/>
</dbReference>
<evidence type="ECO:0000256" key="3">
    <source>
        <dbReference type="ARBA" id="ARBA00022553"/>
    </source>
</evidence>
<evidence type="ECO:0000259" key="17">
    <source>
        <dbReference type="PROSITE" id="PS51007"/>
    </source>
</evidence>
<dbReference type="GO" id="GO:0006874">
    <property type="term" value="P:intracellular calcium ion homeostasis"/>
    <property type="evidence" value="ECO:0007669"/>
    <property type="project" value="TreeGrafter"/>
</dbReference>
<keyword evidence="11 14" id="KW-0408">Iron</keyword>
<evidence type="ECO:0000313" key="18">
    <source>
        <dbReference type="EMBL" id="PAV18675.1"/>
    </source>
</evidence>
<sequence length="1473" mass="162895">MVSALDVNPPSQVRCADRINNFELRELSRVASSSSSQSQMQEESYDYAEGISDNDIQNVISDSQVSRRNRRDSQVGYSYEGPNGQDEGSGAVFDGPGSVAIPSSVSRMSRRGMSAERTQNLRRMSSEFSSRGDYAGQRRSSETETNKHRPDFPTQIGSESAIESGVDTEEETTDDPALVKRRSRRRSSTPEAMRTSVFESLSHIFGGKTTNAKEAGPSSRRPSLSHHSTTGSRRSRKSRRSSRASSVASDRSVESGDERWGYSSGEEDETSSTEDLLRYQRINDLNSDLDFGSLPPSPTGSLPNIALDPIFGDTRIDIDFGVDSLDPPPQGPQVGSKYILRTKILLLWLRFVTREKAFKDSVNGFVVVETPYRDISLFPIKLLQYPYAISTVFSQKISPEENATNGKASDILSTLKVVDYRYLRFALDPRSGLFTSISDWRDNASSSVALIQQGLLNDTREQRLTLFGQNVIDIAEKSVPSLLVEEIIHPFYVFQIASIILWSLDDYYYYAFCIALISFLSITSTLLDTKKTMKRMREMSRFSCLVNVYLDGSWRQKYSTDLVPGDIVSLSDFGLSLFPADMLLLSGDAIVNESMLTGESVPVNKIPIKDNDLSKWRDSMDITPDIAKCFLYAGTRIVRVRGVMTANGGADGPSVALVVRTGFNTTKGSLVRSMLFPKPLGFAFYRDSMRFIAVLTGIAGLGFTVSAVQFVRLGVPWHTILVRALDLITVVVPPALPATLSIGTSFALSRLRKSGIFCISPNRVNVSGKVNVCCFDKTGTLTEDGLDILGIRGMERNVHRFGELIENIHDLPSDSGAGKALFIQALATCHMLQVVDEEILGDPLDLKMFNFTQWKLEEGQVAGTGKIKDKASGARSSAALVQNIVRPPGSAAFRVEDALKGNAKRAHFLELGVIRTFEFVSALRRMSVVVKRLKSTSMEIYVKGAPEVMAEICEKDSFPDDYDDLLSYYTKRGYRVIAMAGKSIEGMSWLKAQRLKREQAESGLRFLGLVIFENKVKPGTTPAIQALRAAHMACRMITGDNPLTAVSVARECGLVNQDAHIFSPIFIEGNSTTPNSRVAWPCMDDPLWTLDSYSLKPLEPPPHHTVESVMDISHQDYTLVVTGDVFRWMINYAPLETLQRMLVKTQVFARMSPDEKNEVVERLQSLGYTVLMCGDGANDCAALKAADVGLSLSEAEASVAAPFTSRTPDISCVLEVIKEGRAALVTSFSCFKYMALYSLIQFTTITLLYSFASSLGDFQFLYIDLFIIIPIAVTMGRSLPYHRIHPKRPTASLVSKKVLASIVGQIIITSAVQFWAFAWVRSQSWYKPPESESESSGNQLNALNYENTTLFLVSCFQYILVAAVFSIGPPYRKPMWTNGLFMLSISAIALINIWLTLSPSSSLMTLLELMDIPTTARLILVGAVAINVVLSVLFEKWGTTVAAGVIGIVIDCFRNKRRVRDGKAYKLVENGMR</sequence>
<dbReference type="InterPro" id="IPR047819">
    <property type="entry name" value="P5A-ATPase_N"/>
</dbReference>
<dbReference type="Gene3D" id="3.40.1110.10">
    <property type="entry name" value="Calcium-transporting ATPase, cytoplasmic domain N"/>
    <property type="match status" value="1"/>
</dbReference>
<keyword evidence="5 14" id="KW-0479">Metal-binding</keyword>
<feature type="compositionally biased region" description="Low complexity" evidence="16">
    <location>
        <begin position="32"/>
        <end position="42"/>
    </location>
</feature>
<feature type="domain" description="Cytochrome c" evidence="17">
    <location>
        <begin position="813"/>
        <end position="973"/>
    </location>
</feature>
<dbReference type="NCBIfam" id="TIGR01657">
    <property type="entry name" value="P-ATPase-V"/>
    <property type="match status" value="1"/>
</dbReference>
<evidence type="ECO:0000256" key="5">
    <source>
        <dbReference type="ARBA" id="ARBA00022723"/>
    </source>
</evidence>
<keyword evidence="3" id="KW-0597">Phosphoprotein</keyword>
<keyword evidence="6 15" id="KW-0547">Nucleotide-binding</keyword>
<evidence type="ECO:0000256" key="14">
    <source>
        <dbReference type="PROSITE-ProRule" id="PRU00433"/>
    </source>
</evidence>
<accession>A0A286UGU0</accession>
<dbReference type="GO" id="GO:0016020">
    <property type="term" value="C:membrane"/>
    <property type="evidence" value="ECO:0007669"/>
    <property type="project" value="UniProtKB-SubCell"/>
</dbReference>
<dbReference type="EMBL" id="NBII01000005">
    <property type="protein sequence ID" value="PAV18675.1"/>
    <property type="molecule type" value="Genomic_DNA"/>
</dbReference>
<dbReference type="EC" id="7.2.2.-" evidence="15"/>
<evidence type="ECO:0000256" key="8">
    <source>
        <dbReference type="ARBA" id="ARBA00022842"/>
    </source>
</evidence>
<name>A0A286UGU0_9AGAM</name>
<gene>
    <name evidence="18" type="ORF">PNOK_0551800</name>
</gene>
<dbReference type="FunCoup" id="A0A286UGU0">
    <property type="interactions" value="121"/>
</dbReference>
<evidence type="ECO:0000256" key="7">
    <source>
        <dbReference type="ARBA" id="ARBA00022840"/>
    </source>
</evidence>
<dbReference type="Proteomes" id="UP000217199">
    <property type="component" value="Unassembled WGS sequence"/>
</dbReference>
<dbReference type="GO" id="GO:0015662">
    <property type="term" value="F:P-type ion transporter activity"/>
    <property type="evidence" value="ECO:0007669"/>
    <property type="project" value="InterPro"/>
</dbReference>
<dbReference type="Gene3D" id="3.40.50.1000">
    <property type="entry name" value="HAD superfamily/HAD-like"/>
    <property type="match status" value="1"/>
</dbReference>
<feature type="transmembrane region" description="Helical" evidence="15">
    <location>
        <begin position="1417"/>
        <end position="1450"/>
    </location>
</feature>
<comment type="subcellular location">
    <subcellularLocation>
        <location evidence="1 15">Membrane</location>
        <topology evidence="1 15">Multi-pass membrane protein</topology>
    </subcellularLocation>
</comment>
<feature type="transmembrane region" description="Helical" evidence="15">
    <location>
        <begin position="1258"/>
        <end position="1277"/>
    </location>
</feature>
<evidence type="ECO:0000256" key="11">
    <source>
        <dbReference type="ARBA" id="ARBA00023004"/>
    </source>
</evidence>
<keyword evidence="14" id="KW-0349">Heme</keyword>
<dbReference type="OrthoDB" id="48943at2759"/>
<evidence type="ECO:0000313" key="19">
    <source>
        <dbReference type="Proteomes" id="UP000217199"/>
    </source>
</evidence>
<evidence type="ECO:0000256" key="1">
    <source>
        <dbReference type="ARBA" id="ARBA00004141"/>
    </source>
</evidence>
<dbReference type="FunFam" id="1.20.1110.10:FF:000032">
    <property type="entry name" value="Cation-transporting ATPase"/>
    <property type="match status" value="1"/>
</dbReference>
<dbReference type="InterPro" id="IPR009056">
    <property type="entry name" value="Cyt_c-like_dom"/>
</dbReference>
<evidence type="ECO:0000256" key="13">
    <source>
        <dbReference type="ARBA" id="ARBA00049360"/>
    </source>
</evidence>
<feature type="region of interest" description="Disordered" evidence="16">
    <location>
        <begin position="29"/>
        <end position="274"/>
    </location>
</feature>
<dbReference type="InterPro" id="IPR018303">
    <property type="entry name" value="ATPase_P-typ_P_site"/>
</dbReference>
<dbReference type="InterPro" id="IPR044492">
    <property type="entry name" value="P_typ_ATPase_HD_dom"/>
</dbReference>
<evidence type="ECO:0000256" key="9">
    <source>
        <dbReference type="ARBA" id="ARBA00022967"/>
    </source>
</evidence>
<keyword evidence="19" id="KW-1185">Reference proteome</keyword>
<dbReference type="InterPro" id="IPR047821">
    <property type="entry name" value="P5B-type_ATPase"/>
</dbReference>
<dbReference type="STRING" id="2282107.A0A286UGU0"/>
<dbReference type="PANTHER" id="PTHR45630:SF8">
    <property type="entry name" value="CATION-TRANSPORTING ATPASE"/>
    <property type="match status" value="1"/>
</dbReference>
<dbReference type="PRINTS" id="PR00119">
    <property type="entry name" value="CATATPASE"/>
</dbReference>
<feature type="compositionally biased region" description="Polar residues" evidence="16">
    <location>
        <begin position="54"/>
        <end position="66"/>
    </location>
</feature>
<dbReference type="GO" id="GO:0005524">
    <property type="term" value="F:ATP binding"/>
    <property type="evidence" value="ECO:0007669"/>
    <property type="project" value="UniProtKB-UniRule"/>
</dbReference>
<keyword evidence="9 15" id="KW-1278">Translocase</keyword>
<dbReference type="SFLD" id="SFLDS00003">
    <property type="entry name" value="Haloacid_Dehalogenase"/>
    <property type="match status" value="1"/>
</dbReference>
<dbReference type="GO" id="GO:0020037">
    <property type="term" value="F:heme binding"/>
    <property type="evidence" value="ECO:0007669"/>
    <property type="project" value="InterPro"/>
</dbReference>
<dbReference type="InterPro" id="IPR023214">
    <property type="entry name" value="HAD_sf"/>
</dbReference>
<evidence type="ECO:0000256" key="2">
    <source>
        <dbReference type="ARBA" id="ARBA00006000"/>
    </source>
</evidence>
<dbReference type="InterPro" id="IPR001757">
    <property type="entry name" value="P_typ_ATPase"/>
</dbReference>
<dbReference type="SUPFAM" id="SSF81665">
    <property type="entry name" value="Calcium ATPase, transmembrane domain M"/>
    <property type="match status" value="1"/>
</dbReference>
<dbReference type="PANTHER" id="PTHR45630">
    <property type="entry name" value="CATION-TRANSPORTING ATPASE-RELATED"/>
    <property type="match status" value="1"/>
</dbReference>
<feature type="compositionally biased region" description="Basic and acidic residues" evidence="16">
    <location>
        <begin position="139"/>
        <end position="151"/>
    </location>
</feature>
<dbReference type="GO" id="GO:0009055">
    <property type="term" value="F:electron transfer activity"/>
    <property type="evidence" value="ECO:0007669"/>
    <property type="project" value="InterPro"/>
</dbReference>
<reference evidence="18 19" key="1">
    <citation type="journal article" date="2017" name="Mol. Ecol.">
        <title>Comparative and population genomic landscape of Phellinus noxius: A hypervariable fungus causing root rot in trees.</title>
        <authorList>
            <person name="Chung C.L."/>
            <person name="Lee T.J."/>
            <person name="Akiba M."/>
            <person name="Lee H.H."/>
            <person name="Kuo T.H."/>
            <person name="Liu D."/>
            <person name="Ke H.M."/>
            <person name="Yokoi T."/>
            <person name="Roa M.B."/>
            <person name="Lu M.J."/>
            <person name="Chang Y.Y."/>
            <person name="Ann P.J."/>
            <person name="Tsai J.N."/>
            <person name="Chen C.Y."/>
            <person name="Tzean S.S."/>
            <person name="Ota Y."/>
            <person name="Hattori T."/>
            <person name="Sahashi N."/>
            <person name="Liou R.F."/>
            <person name="Kikuchi T."/>
            <person name="Tsai I.J."/>
        </authorList>
    </citation>
    <scope>NUCLEOTIDE SEQUENCE [LARGE SCALE GENOMIC DNA]</scope>
    <source>
        <strain evidence="18 19">FFPRI411160</strain>
    </source>
</reference>
<dbReference type="SFLD" id="SFLDG00002">
    <property type="entry name" value="C1.7:_P-type_atpase_like"/>
    <property type="match status" value="1"/>
</dbReference>
<dbReference type="InterPro" id="IPR004014">
    <property type="entry name" value="ATPase_P-typ_cation-transptr_N"/>
</dbReference>
<dbReference type="Gene3D" id="2.70.150.10">
    <property type="entry name" value="Calcium-transporting ATPase, cytoplasmic transduction domain A"/>
    <property type="match status" value="1"/>
</dbReference>
<dbReference type="Pfam" id="PF12409">
    <property type="entry name" value="P5-ATPase"/>
    <property type="match status" value="1"/>
</dbReference>
<feature type="transmembrane region" description="Helical" evidence="15">
    <location>
        <begin position="1350"/>
        <end position="1368"/>
    </location>
</feature>
<protein>
    <recommendedName>
        <fullName evidence="15">Cation-transporting ATPase</fullName>
        <ecNumber evidence="15">7.2.2.-</ecNumber>
    </recommendedName>
</protein>
<dbReference type="SUPFAM" id="SSF81660">
    <property type="entry name" value="Metal cation-transporting ATPase, ATP-binding domain N"/>
    <property type="match status" value="1"/>
</dbReference>
<dbReference type="PROSITE" id="PS01229">
    <property type="entry name" value="COF_2"/>
    <property type="match status" value="1"/>
</dbReference>
<dbReference type="FunFam" id="2.70.150.10:FF:000057">
    <property type="entry name" value="Cation-transporting ATPase"/>
    <property type="match status" value="1"/>
</dbReference>
<feature type="compositionally biased region" description="Polar residues" evidence="16">
    <location>
        <begin position="116"/>
        <end position="129"/>
    </location>
</feature>
<dbReference type="InterPro" id="IPR023299">
    <property type="entry name" value="ATPase_P-typ_cyto_dom_N"/>
</dbReference>
<feature type="compositionally biased region" description="Low complexity" evidence="16">
    <location>
        <begin position="217"/>
        <end position="232"/>
    </location>
</feature>
<dbReference type="SUPFAM" id="SSF81653">
    <property type="entry name" value="Calcium ATPase, transduction domain A"/>
    <property type="match status" value="1"/>
</dbReference>
<dbReference type="InterPro" id="IPR023298">
    <property type="entry name" value="ATPase_P-typ_TM_dom_sf"/>
</dbReference>
<comment type="caution">
    <text evidence="18">The sequence shown here is derived from an EMBL/GenBank/DDBJ whole genome shotgun (WGS) entry which is preliminary data.</text>
</comment>
<evidence type="ECO:0000256" key="12">
    <source>
        <dbReference type="ARBA" id="ARBA00023136"/>
    </source>
</evidence>
<keyword evidence="8 15" id="KW-0460">Magnesium</keyword>
<feature type="compositionally biased region" description="Basic residues" evidence="16">
    <location>
        <begin position="233"/>
        <end position="242"/>
    </location>
</feature>
<keyword evidence="10 15" id="KW-1133">Transmembrane helix</keyword>